<protein>
    <submittedName>
        <fullName evidence="3">Replication protein</fullName>
    </submittedName>
</protein>
<dbReference type="Pfam" id="PF02486">
    <property type="entry name" value="Rep_trans"/>
    <property type="match status" value="1"/>
</dbReference>
<reference evidence="3" key="1">
    <citation type="submission" date="2024-03" db="EMBL/GenBank/DDBJ databases">
        <title>Diverse circular DNA viruses in blood, oral, and fecal samples of captive lemurs.</title>
        <authorList>
            <person name="Paietta E.N."/>
            <person name="Kraberger S."/>
            <person name="Lund M.C."/>
            <person name="Custer J.M."/>
            <person name="Vargas K.M."/>
            <person name="Ehmke E.E."/>
            <person name="Yoder A.D."/>
            <person name="Varsani A."/>
        </authorList>
    </citation>
    <scope>NUCLEOTIDE SEQUENCE</scope>
    <source>
        <strain evidence="3">Duke_21_16</strain>
    </source>
</reference>
<feature type="domain" description="Rolling Circle replication initiation protein N-terminal" evidence="2">
    <location>
        <begin position="4"/>
        <end position="106"/>
    </location>
</feature>
<dbReference type="Pfam" id="PF18106">
    <property type="entry name" value="Rol_Rep_N"/>
    <property type="match status" value="1"/>
</dbReference>
<name>A0AAU8AVL8_9VIRU</name>
<organism evidence="3">
    <name type="scientific">Dulem virus 51</name>
    <dbReference type="NCBI Taxonomy" id="3145762"/>
    <lineage>
        <taxon>Viruses</taxon>
        <taxon>Monodnaviria</taxon>
        <taxon>Loebvirae</taxon>
        <taxon>Hofneiviricota</taxon>
        <taxon>Faserviricetes</taxon>
        <taxon>Tubulavirales</taxon>
        <taxon>Inoviridae</taxon>
        <taxon>Inovirus</taxon>
    </lineage>
</organism>
<evidence type="ECO:0000313" key="3">
    <source>
        <dbReference type="EMBL" id="XCD03777.1"/>
    </source>
</evidence>
<feature type="domain" description="Replication initiation protein-like C-terminal" evidence="1">
    <location>
        <begin position="119"/>
        <end position="326"/>
    </location>
</feature>
<dbReference type="EMBL" id="PP511381">
    <property type="protein sequence ID" value="XCD03777.1"/>
    <property type="molecule type" value="Genomic_DNA"/>
</dbReference>
<accession>A0AAU8AVL8</accession>
<proteinExistence type="predicted"/>
<evidence type="ECO:0000259" key="2">
    <source>
        <dbReference type="Pfam" id="PF18106"/>
    </source>
</evidence>
<sequence length="406" mass="47407">MNYIIDYFKFVIKKDDVSHNGQAPTFKFVLDFLGMTEYSDDFIVLPGKYHYAYCYVYENIRIYEAAASRFDDMGYMVEMSGEGCRWFEAEYLHKHGIALAWRNFFKSFVNLTVQGYSINVARIDFAFDDYDGLLDMDTIIDCAAKREYVSLFRCRPHSNDGAEAVEWFKIMSYGSVHGMDCNGKTIYFGNRRSNAFCRFYDKKAEQTYQNRNDKDKLEKLNKIKHWVRFEMEFKNKTANSLVMSMACLDNDNLFSKYLSEVINSYIRFIDIDDSNATRCTVKKWWSDFIGSAERASITCPGIKKDPVKGAVIWLKHSLAPTLTAMIYRFGSERFFEMLFEDNPEERYKLKHRQIMGDAPAEDVVDYALNSAEVWSRFLPNVVFDKLVEIQDVNIEFVNSAGEQLEI</sequence>
<dbReference type="InterPro" id="IPR003491">
    <property type="entry name" value="REP-like_C"/>
</dbReference>
<evidence type="ECO:0000259" key="1">
    <source>
        <dbReference type="Pfam" id="PF02486"/>
    </source>
</evidence>
<dbReference type="InterPro" id="IPR040819">
    <property type="entry name" value="Rol_Rep_N"/>
</dbReference>